<evidence type="ECO:0000259" key="8">
    <source>
        <dbReference type="Pfam" id="PF25795"/>
    </source>
</evidence>
<organism evidence="9 10">
    <name type="scientific">Syphacia muris</name>
    <dbReference type="NCBI Taxonomy" id="451379"/>
    <lineage>
        <taxon>Eukaryota</taxon>
        <taxon>Metazoa</taxon>
        <taxon>Ecdysozoa</taxon>
        <taxon>Nematoda</taxon>
        <taxon>Chromadorea</taxon>
        <taxon>Rhabditida</taxon>
        <taxon>Spirurina</taxon>
        <taxon>Oxyuridomorpha</taxon>
        <taxon>Oxyuroidea</taxon>
        <taxon>Oxyuridae</taxon>
        <taxon>Syphacia</taxon>
    </lineage>
</organism>
<feature type="domain" description="Exportin-7/Ran-binding protein 17 TPR repeats" evidence="8">
    <location>
        <begin position="23"/>
        <end position="157"/>
    </location>
</feature>
<dbReference type="InterPro" id="IPR057947">
    <property type="entry name" value="TPR_XPO7/RBP17"/>
</dbReference>
<reference evidence="10" key="1">
    <citation type="submission" date="2017-02" db="UniProtKB">
        <authorList>
            <consortium name="WormBaseParasite"/>
        </authorList>
    </citation>
    <scope>IDENTIFICATION</scope>
</reference>
<dbReference type="GO" id="GO:0005049">
    <property type="term" value="F:nuclear export signal receptor activity"/>
    <property type="evidence" value="ECO:0007669"/>
    <property type="project" value="InterPro"/>
</dbReference>
<dbReference type="Pfam" id="PF25795">
    <property type="entry name" value="TPR_XPO7"/>
    <property type="match status" value="1"/>
</dbReference>
<keyword evidence="9" id="KW-1185">Reference proteome</keyword>
<accession>A0A0N5ABI6</accession>
<keyword evidence="4" id="KW-0813">Transport</keyword>
<keyword evidence="5" id="KW-0963">Cytoplasm</keyword>
<name>A0A0N5ABI6_9BILA</name>
<dbReference type="GO" id="GO:0005643">
    <property type="term" value="C:nuclear pore"/>
    <property type="evidence" value="ECO:0007669"/>
    <property type="project" value="TreeGrafter"/>
</dbReference>
<dbReference type="InterPro" id="IPR016024">
    <property type="entry name" value="ARM-type_fold"/>
</dbReference>
<comment type="similarity">
    <text evidence="3">Belongs to the exportin family.</text>
</comment>
<dbReference type="InterPro" id="IPR044189">
    <property type="entry name" value="XPO4/7-like"/>
</dbReference>
<dbReference type="STRING" id="451379.A0A0N5ABI6"/>
<evidence type="ECO:0000313" key="10">
    <source>
        <dbReference type="WBParaSite" id="SMUV_0000151201-mRNA-1"/>
    </source>
</evidence>
<dbReference type="SUPFAM" id="SSF48371">
    <property type="entry name" value="ARM repeat"/>
    <property type="match status" value="1"/>
</dbReference>
<dbReference type="AlphaFoldDB" id="A0A0N5ABI6"/>
<proteinExistence type="inferred from homology"/>
<evidence type="ECO:0000256" key="1">
    <source>
        <dbReference type="ARBA" id="ARBA00004123"/>
    </source>
</evidence>
<comment type="subcellular location">
    <subcellularLocation>
        <location evidence="2">Cytoplasm</location>
    </subcellularLocation>
    <subcellularLocation>
        <location evidence="1">Nucleus</location>
    </subcellularLocation>
</comment>
<keyword evidence="7" id="KW-0539">Nucleus</keyword>
<dbReference type="GO" id="GO:0005737">
    <property type="term" value="C:cytoplasm"/>
    <property type="evidence" value="ECO:0007669"/>
    <property type="project" value="UniProtKB-SubCell"/>
</dbReference>
<evidence type="ECO:0000256" key="4">
    <source>
        <dbReference type="ARBA" id="ARBA00022448"/>
    </source>
</evidence>
<dbReference type="Proteomes" id="UP000046393">
    <property type="component" value="Unplaced"/>
</dbReference>
<dbReference type="PANTHER" id="PTHR12596">
    <property type="entry name" value="EXPORTIN 4,7-RELATED"/>
    <property type="match status" value="1"/>
</dbReference>
<evidence type="ECO:0000256" key="5">
    <source>
        <dbReference type="ARBA" id="ARBA00022490"/>
    </source>
</evidence>
<protein>
    <submittedName>
        <fullName evidence="10">Importin-11</fullName>
    </submittedName>
</protein>
<evidence type="ECO:0000256" key="7">
    <source>
        <dbReference type="ARBA" id="ARBA00023242"/>
    </source>
</evidence>
<evidence type="ECO:0000313" key="9">
    <source>
        <dbReference type="Proteomes" id="UP000046393"/>
    </source>
</evidence>
<evidence type="ECO:0000256" key="6">
    <source>
        <dbReference type="ARBA" id="ARBA00022927"/>
    </source>
</evidence>
<keyword evidence="6" id="KW-0653">Protein transport</keyword>
<dbReference type="WBParaSite" id="SMUV_0000151201-mRNA-1">
    <property type="protein sequence ID" value="SMUV_0000151201-mRNA-1"/>
    <property type="gene ID" value="SMUV_0000151201"/>
</dbReference>
<dbReference type="GO" id="GO:0006611">
    <property type="term" value="P:protein export from nucleus"/>
    <property type="evidence" value="ECO:0007669"/>
    <property type="project" value="TreeGrafter"/>
</dbReference>
<dbReference type="PANTHER" id="PTHR12596:SF2">
    <property type="entry name" value="EXPORTIN-7 ISOFORM X1"/>
    <property type="match status" value="1"/>
</dbReference>
<evidence type="ECO:0000256" key="3">
    <source>
        <dbReference type="ARBA" id="ARBA00009466"/>
    </source>
</evidence>
<sequence>MPITFLSNIQNSFIIDTFFTCYFSIRALKLLEVSDERLAAGVSGNLHLEEAFLYVLEQFRKTYVCEHIQKISLVYEVLKKNLGLQDENALLTVFVRKIITNLKFWWREERLFDATLALLNELSLGYSAARRIISLPDIQLLLNNHTGECFEFLSSIADLNAMHSRTMFYVSITRLMCVDFNDDESTFLSFMQPLSDNVRQICDVFAMSTTGVDQEQVKRAVIGLCRDIRGIAIACHMKSVYSMLFDWLYPNVFNIMLRSVELWADCSTVMSAVLKLLVELCQNRQQRLQFEMSSCSAVLLFREASKIICSFGERLLALPEVAPENAYKERYKHIASCFSALKMSLSGGYVPFGVFRLYGDTCLQEALSTFMKLFMAIPSQDFHSYQKVTQSFYSLLECVAFDNIAYLSNVQPELFITILKYIQEGAVSLDGPVVNASCATLDILLNYLYRRITQNTHPRVHVGSEPEGEECIRALEAHPTVLSETLVVMLDALLFDEVKCRWSMSRPLLGLILLQESAFQQWKMELIAQYPQEKRASFEEAFTGLMDGVDRNLSVRNKDIFTQNLVLFRKRMYEVIRGTSTPVIQPVQSTSDMMS</sequence>
<evidence type="ECO:0000256" key="2">
    <source>
        <dbReference type="ARBA" id="ARBA00004496"/>
    </source>
</evidence>